<evidence type="ECO:0000313" key="10">
    <source>
        <dbReference type="Proteomes" id="UP000000774"/>
    </source>
</evidence>
<comment type="similarity">
    <text evidence="1 8">Belongs to the SOS response-associated peptidase family.</text>
</comment>
<dbReference type="InterPro" id="IPR036590">
    <property type="entry name" value="SRAP-like"/>
</dbReference>
<gene>
    <name evidence="9" type="ordered locus">OEOE_1568</name>
</gene>
<keyword evidence="7" id="KW-0456">Lyase</keyword>
<evidence type="ECO:0000256" key="3">
    <source>
        <dbReference type="ARBA" id="ARBA00022763"/>
    </source>
</evidence>
<keyword evidence="2 8" id="KW-0645">Protease</keyword>
<organism evidence="9 10">
    <name type="scientific">Oenococcus oeni (strain ATCC BAA-331 / PSU-1)</name>
    <dbReference type="NCBI Taxonomy" id="203123"/>
    <lineage>
        <taxon>Bacteria</taxon>
        <taxon>Bacillati</taxon>
        <taxon>Bacillota</taxon>
        <taxon>Bacilli</taxon>
        <taxon>Lactobacillales</taxon>
        <taxon>Lactobacillaceae</taxon>
        <taxon>Oenococcus</taxon>
    </lineage>
</organism>
<dbReference type="PANTHER" id="PTHR13604:SF0">
    <property type="entry name" value="ABASIC SITE PROCESSING PROTEIN HMCES"/>
    <property type="match status" value="1"/>
</dbReference>
<dbReference type="KEGG" id="ooe:OEOE_1568"/>
<dbReference type="Proteomes" id="UP000000774">
    <property type="component" value="Chromosome"/>
</dbReference>
<evidence type="ECO:0000256" key="7">
    <source>
        <dbReference type="ARBA" id="ARBA00023239"/>
    </source>
</evidence>
<dbReference type="GO" id="GO:0008233">
    <property type="term" value="F:peptidase activity"/>
    <property type="evidence" value="ECO:0007669"/>
    <property type="project" value="UniProtKB-KW"/>
</dbReference>
<name>Q04DQ0_OENOB</name>
<keyword evidence="3" id="KW-0227">DNA damage</keyword>
<dbReference type="SUPFAM" id="SSF143081">
    <property type="entry name" value="BB1717-like"/>
    <property type="match status" value="1"/>
</dbReference>
<dbReference type="EC" id="3.4.-.-" evidence="8"/>
<evidence type="ECO:0000256" key="4">
    <source>
        <dbReference type="ARBA" id="ARBA00022801"/>
    </source>
</evidence>
<proteinExistence type="inferred from homology"/>
<dbReference type="PATRIC" id="fig|203123.7.peg.1597"/>
<dbReference type="GO" id="GO:0006508">
    <property type="term" value="P:proteolysis"/>
    <property type="evidence" value="ECO:0007669"/>
    <property type="project" value="UniProtKB-KW"/>
</dbReference>
<dbReference type="Gene3D" id="3.90.1680.10">
    <property type="entry name" value="SOS response associated peptidase-like"/>
    <property type="match status" value="1"/>
</dbReference>
<dbReference type="GO" id="GO:0003697">
    <property type="term" value="F:single-stranded DNA binding"/>
    <property type="evidence" value="ECO:0007669"/>
    <property type="project" value="InterPro"/>
</dbReference>
<dbReference type="PANTHER" id="PTHR13604">
    <property type="entry name" value="DC12-RELATED"/>
    <property type="match status" value="1"/>
</dbReference>
<dbReference type="RefSeq" id="WP_002823498.1">
    <property type="nucleotide sequence ID" value="NC_008528.1"/>
</dbReference>
<evidence type="ECO:0000313" key="9">
    <source>
        <dbReference type="EMBL" id="ABJ57422.1"/>
    </source>
</evidence>
<dbReference type="EMBL" id="CP000411">
    <property type="protein sequence ID" value="ABJ57422.1"/>
    <property type="molecule type" value="Genomic_DNA"/>
</dbReference>
<dbReference type="GO" id="GO:0106300">
    <property type="term" value="P:protein-DNA covalent cross-linking repair"/>
    <property type="evidence" value="ECO:0007669"/>
    <property type="project" value="InterPro"/>
</dbReference>
<dbReference type="Pfam" id="PF02586">
    <property type="entry name" value="SRAP"/>
    <property type="match status" value="1"/>
</dbReference>
<evidence type="ECO:0000256" key="8">
    <source>
        <dbReference type="RuleBase" id="RU364100"/>
    </source>
</evidence>
<evidence type="ECO:0000256" key="6">
    <source>
        <dbReference type="ARBA" id="ARBA00023125"/>
    </source>
</evidence>
<keyword evidence="6" id="KW-0238">DNA-binding</keyword>
<evidence type="ECO:0000256" key="2">
    <source>
        <dbReference type="ARBA" id="ARBA00022670"/>
    </source>
</evidence>
<reference evidence="9 10" key="1">
    <citation type="journal article" date="2006" name="Proc. Natl. Acad. Sci. U.S.A.">
        <title>Comparative genomics of the lactic acid bacteria.</title>
        <authorList>
            <person name="Makarova K."/>
            <person name="Slesarev A."/>
            <person name="Wolf Y."/>
            <person name="Sorokin A."/>
            <person name="Mirkin B."/>
            <person name="Koonin E."/>
            <person name="Pavlov A."/>
            <person name="Pavlova N."/>
            <person name="Karamychev V."/>
            <person name="Polouchine N."/>
            <person name="Shakhova V."/>
            <person name="Grigoriev I."/>
            <person name="Lou Y."/>
            <person name="Rohksar D."/>
            <person name="Lucas S."/>
            <person name="Huang K."/>
            <person name="Goodstein D.M."/>
            <person name="Hawkins T."/>
            <person name="Plengvidhya V."/>
            <person name="Welker D."/>
            <person name="Hughes J."/>
            <person name="Goh Y."/>
            <person name="Benson A."/>
            <person name="Baldwin K."/>
            <person name="Lee J.H."/>
            <person name="Diaz-Muniz I."/>
            <person name="Dosti B."/>
            <person name="Smeianov V."/>
            <person name="Wechter W."/>
            <person name="Barabote R."/>
            <person name="Lorca G."/>
            <person name="Altermann E."/>
            <person name="Barrangou R."/>
            <person name="Ganesan B."/>
            <person name="Xie Y."/>
            <person name="Rawsthorne H."/>
            <person name="Tamir D."/>
            <person name="Parker C."/>
            <person name="Breidt F."/>
            <person name="Broadbent J."/>
            <person name="Hutkins R."/>
            <person name="O'Sullivan D."/>
            <person name="Steele J."/>
            <person name="Unlu G."/>
            <person name="Saier M."/>
            <person name="Klaenhammer T."/>
            <person name="Richardson P."/>
            <person name="Kozyavkin S."/>
            <person name="Weimer B."/>
            <person name="Mills D."/>
        </authorList>
    </citation>
    <scope>NUCLEOTIDE SEQUENCE [LARGE SCALE GENOMIC DNA]</scope>
    <source>
        <strain evidence="10">ATCC BAA-331 / PSU-1</strain>
    </source>
</reference>
<dbReference type="STRING" id="203123.OEOE_1568"/>
<accession>Q04DQ0</accession>
<keyword evidence="4 8" id="KW-0378">Hydrolase</keyword>
<evidence type="ECO:0000256" key="5">
    <source>
        <dbReference type="ARBA" id="ARBA00023124"/>
    </source>
</evidence>
<sequence>MFKPTDSPEIQRIYQLALDNGYQLKSGEIFPTDQTALIVAGKKQVRIVQMPWGFPGFKEKQIIINARAETIMNKEIFADAFIKYRCVYPTSGFFEWTKDKQKIYFNYQEKPSALYIAGFYNFFDGQAKSILITTVPNASVAPIHNRMPLILKKEEINRWIYDSNFAKNLLAKQMPLLTAKKFNRINLKKYRRYGF</sequence>
<dbReference type="InterPro" id="IPR003738">
    <property type="entry name" value="SRAP"/>
</dbReference>
<dbReference type="HOGENOM" id="CLU_035990_6_3_9"/>
<dbReference type="AlphaFoldDB" id="Q04DQ0"/>
<dbReference type="GO" id="GO:0016829">
    <property type="term" value="F:lyase activity"/>
    <property type="evidence" value="ECO:0007669"/>
    <property type="project" value="UniProtKB-KW"/>
</dbReference>
<dbReference type="eggNOG" id="COG2135">
    <property type="taxonomic scope" value="Bacteria"/>
</dbReference>
<evidence type="ECO:0000256" key="1">
    <source>
        <dbReference type="ARBA" id="ARBA00008136"/>
    </source>
</evidence>
<keyword evidence="10" id="KW-1185">Reference proteome</keyword>
<keyword evidence="5" id="KW-0190">Covalent protein-DNA linkage</keyword>
<protein>
    <recommendedName>
        <fullName evidence="8">Abasic site processing protein</fullName>
        <ecNumber evidence="8">3.4.-.-</ecNumber>
    </recommendedName>
</protein>